<feature type="binding site" evidence="1">
    <location>
        <position position="383"/>
    </location>
    <ligand>
        <name>Zn(2+)</name>
        <dbReference type="ChEBI" id="CHEBI:29105"/>
        <note>catalytic</note>
    </ligand>
</feature>
<dbReference type="PANTHER" id="PTHR11905:SF249">
    <property type="entry name" value="SOL NARAE, ISOFORM C"/>
    <property type="match status" value="1"/>
</dbReference>
<dbReference type="InterPro" id="IPR001590">
    <property type="entry name" value="Peptidase_M12B"/>
</dbReference>
<dbReference type="SUPFAM" id="SSF55486">
    <property type="entry name" value="Metalloproteases ('zincins'), catalytic domain"/>
    <property type="match status" value="1"/>
</dbReference>
<feature type="domain" description="Peptidase M12B" evidence="3">
    <location>
        <begin position="229"/>
        <end position="446"/>
    </location>
</feature>
<evidence type="ECO:0000313" key="4">
    <source>
        <dbReference type="EnsemblMetazoa" id="XP_016837409"/>
    </source>
</evidence>
<dbReference type="OrthoDB" id="9942326at2759"/>
<dbReference type="GO" id="GO:0046872">
    <property type="term" value="F:metal ion binding"/>
    <property type="evidence" value="ECO:0007669"/>
    <property type="project" value="UniProtKB-KW"/>
</dbReference>
<feature type="active site" evidence="1">
    <location>
        <position position="380"/>
    </location>
</feature>
<evidence type="ECO:0000256" key="2">
    <source>
        <dbReference type="SAM" id="SignalP"/>
    </source>
</evidence>
<dbReference type="KEGG" id="nvi:100680156"/>
<dbReference type="RefSeq" id="XP_016837410.1">
    <property type="nucleotide sequence ID" value="XM_016981921.3"/>
</dbReference>
<dbReference type="RefSeq" id="XP_016837409.1">
    <property type="nucleotide sequence ID" value="XM_016981920.2"/>
</dbReference>
<comment type="caution">
    <text evidence="1">Lacks conserved residue(s) required for the propagation of feature annotation.</text>
</comment>
<dbReference type="InParanoid" id="A0A7M7INE1"/>
<dbReference type="GO" id="GO:0006509">
    <property type="term" value="P:membrane protein ectodomain proteolysis"/>
    <property type="evidence" value="ECO:0007669"/>
    <property type="project" value="TreeGrafter"/>
</dbReference>
<evidence type="ECO:0000313" key="5">
    <source>
        <dbReference type="Proteomes" id="UP000002358"/>
    </source>
</evidence>
<keyword evidence="1" id="KW-0862">Zinc</keyword>
<keyword evidence="5" id="KW-1185">Reference proteome</keyword>
<evidence type="ECO:0000259" key="3">
    <source>
        <dbReference type="PROSITE" id="PS50215"/>
    </source>
</evidence>
<dbReference type="EnsemblMetazoa" id="XM_016981921">
    <property type="protein sequence ID" value="XP_016837410"/>
    <property type="gene ID" value="LOC100680156"/>
</dbReference>
<keyword evidence="2" id="KW-0732">Signal</keyword>
<protein>
    <recommendedName>
        <fullName evidence="3">Peptidase M12B domain-containing protein</fullName>
    </recommendedName>
</protein>
<dbReference type="AlphaFoldDB" id="A0A7M7INE1"/>
<dbReference type="GO" id="GO:0004222">
    <property type="term" value="F:metalloendopeptidase activity"/>
    <property type="evidence" value="ECO:0007669"/>
    <property type="project" value="InterPro"/>
</dbReference>
<name>A0A7M7INE1_NASVI</name>
<dbReference type="Proteomes" id="UP000002358">
    <property type="component" value="Chromosome 2"/>
</dbReference>
<sequence>MAYFDYRLILCLVGFVLQLSHCFELDNNEMTKEKARFIFRQQADSIPDYHTVHVDSHSKYRSKRDAGYSLHLVQFEIDKYKYSLKLNWRRRSVLELSTPILLITSVSNETRSYAYKIVEEDKKIIDGVFFEDLDNVATLLAYYDKKRRRILYDGIFGLGTETHVIRSVPEKWRTISKPTESFKRTNSKENNEHIVFRPSTHNKKARSSFLDVGYNTDEKDKLNEPVEKLHIKILPVLDYALFHLLGENVQETLKYVATFWNAVDMQFSQIDRSKIEITVTGVVIATDEDALTFINECRNKADPSKADAFQFLERARMYFYKNFINDTGITNYDAIFVMTGLDTKPTAGMSYIGRICNRLYSTAFVLDDANFLSLHSAVHELGHLMNFYHDGSDSAEDCNPYPENDVSTVMAPFISEAKSIVWSQCSKRSLEEFIQTKAAKCLREAHRIK</sequence>
<feature type="chain" id="PRO_5033596935" description="Peptidase M12B domain-containing protein" evidence="2">
    <location>
        <begin position="23"/>
        <end position="449"/>
    </location>
</feature>
<dbReference type="PROSITE" id="PS50215">
    <property type="entry name" value="ADAM_MEPRO"/>
    <property type="match status" value="1"/>
</dbReference>
<keyword evidence="1" id="KW-0479">Metal-binding</keyword>
<evidence type="ECO:0000256" key="1">
    <source>
        <dbReference type="PROSITE-ProRule" id="PRU00276"/>
    </source>
</evidence>
<organism evidence="4 5">
    <name type="scientific">Nasonia vitripennis</name>
    <name type="common">Parasitic wasp</name>
    <dbReference type="NCBI Taxonomy" id="7425"/>
    <lineage>
        <taxon>Eukaryota</taxon>
        <taxon>Metazoa</taxon>
        <taxon>Ecdysozoa</taxon>
        <taxon>Arthropoda</taxon>
        <taxon>Hexapoda</taxon>
        <taxon>Insecta</taxon>
        <taxon>Pterygota</taxon>
        <taxon>Neoptera</taxon>
        <taxon>Endopterygota</taxon>
        <taxon>Hymenoptera</taxon>
        <taxon>Apocrita</taxon>
        <taxon>Proctotrupomorpha</taxon>
        <taxon>Chalcidoidea</taxon>
        <taxon>Pteromalidae</taxon>
        <taxon>Pteromalinae</taxon>
        <taxon>Nasonia</taxon>
    </lineage>
</organism>
<dbReference type="InterPro" id="IPR024079">
    <property type="entry name" value="MetalloPept_cat_dom_sf"/>
</dbReference>
<feature type="binding site" evidence="1">
    <location>
        <position position="379"/>
    </location>
    <ligand>
        <name>Zn(2+)</name>
        <dbReference type="ChEBI" id="CHEBI:29105"/>
        <note>catalytic</note>
    </ligand>
</feature>
<accession>A0A7M7INE1</accession>
<feature type="binding site" evidence="1">
    <location>
        <position position="389"/>
    </location>
    <ligand>
        <name>Zn(2+)</name>
        <dbReference type="ChEBI" id="CHEBI:29105"/>
        <note>catalytic</note>
    </ligand>
</feature>
<dbReference type="Gene3D" id="3.40.390.10">
    <property type="entry name" value="Collagenase (Catalytic Domain)"/>
    <property type="match status" value="1"/>
</dbReference>
<feature type="signal peptide" evidence="2">
    <location>
        <begin position="1"/>
        <end position="22"/>
    </location>
</feature>
<dbReference type="PANTHER" id="PTHR11905">
    <property type="entry name" value="ADAM A DISINTEGRIN AND METALLOPROTEASE DOMAIN"/>
    <property type="match status" value="1"/>
</dbReference>
<proteinExistence type="predicted"/>
<dbReference type="GeneID" id="100680156"/>
<dbReference type="EnsemblMetazoa" id="XM_016981920">
    <property type="protein sequence ID" value="XP_016837409"/>
    <property type="gene ID" value="LOC100680156"/>
</dbReference>
<dbReference type="Pfam" id="PF01421">
    <property type="entry name" value="Reprolysin"/>
    <property type="match status" value="1"/>
</dbReference>
<reference evidence="4" key="1">
    <citation type="submission" date="2021-01" db="UniProtKB">
        <authorList>
            <consortium name="EnsemblMetazoa"/>
        </authorList>
    </citation>
    <scope>IDENTIFICATION</scope>
</reference>